<dbReference type="PANTHER" id="PTHR24198:SF165">
    <property type="entry name" value="ANKYRIN REPEAT-CONTAINING PROTEIN-RELATED"/>
    <property type="match status" value="1"/>
</dbReference>
<gene>
    <name evidence="1" type="ORF">ACD_3C00145G0010</name>
</gene>
<comment type="caution">
    <text evidence="1">The sequence shown here is derived from an EMBL/GenBank/DDBJ whole genome shotgun (WGS) entry which is preliminary data.</text>
</comment>
<dbReference type="EMBL" id="AMFJ01000419">
    <property type="protein sequence ID" value="EKE27824.1"/>
    <property type="molecule type" value="Genomic_DNA"/>
</dbReference>
<organism evidence="1">
    <name type="scientific">uncultured bacterium</name>
    <name type="common">gcode 4</name>
    <dbReference type="NCBI Taxonomy" id="1234023"/>
    <lineage>
        <taxon>Bacteria</taxon>
        <taxon>environmental samples</taxon>
    </lineage>
</organism>
<dbReference type="InterPro" id="IPR036770">
    <property type="entry name" value="Ankyrin_rpt-contain_sf"/>
</dbReference>
<proteinExistence type="predicted"/>
<sequence length="657" mass="78150">MSRDMFKYWIIQPFDVLAWSNREVSPVEKRDYLHRQEMAIEKMCRNWESNGELLEELVRIRKAEVRNIVQNNSYWDELSSSIWSLDDWISEMWNQLKYIWDRMWMSYRMNYDWFNNVIKWLWIANKGILKVESTIRDCTSSLISSISSIARINAGVLESLLSIDNKIWNPKKTAWLELKRDWFKFYKNWWYDEALRALNDAIEFIYTDYDAFYLIWIILLEEKKDYCGAKAVFEKAAMFSAPENKNIYASSLQKLAMASHIIWDFWIAFSSQLEASKIDDSAICWLNLARYSTFVGRKDVFEDSIYRTLKKDNLLILRLSTEEDFNNDPWKTDIITKVINTIASEDKQARDNRVTEIIDWWFFWAIDKWDFSAIEFLVKNNYPINCQDWKLNTPLNYLIKNRSISEDLKIKIAELLFLNNASMSIVDNEWNTPLHSYAINRTHGKLFNLIIKYSGWWIINSKNKNWDTPIVLLFNAFRSGDMDNYSGNIGLFIKSWAIIPKWAGWEVLIWAVTNKEEYAVEQLIKWKIDLDIKDQQGICILAKALQMEHFFLFTMMVDGWANVDIISKEICRWGIVDESPLSSTAYFKFRNTSKNVVHKKFTAFQFANLLQKLWNRSKYVFASKLWSETVSWKSAAEIKEIYRIDDQWLNLLNNLLG</sequence>
<name>K2GC61_9BACT</name>
<protein>
    <submittedName>
        <fullName evidence="1">Ankyrin 2,3/unc44</fullName>
    </submittedName>
</protein>
<evidence type="ECO:0000313" key="1">
    <source>
        <dbReference type="EMBL" id="EKE27824.1"/>
    </source>
</evidence>
<dbReference type="SUPFAM" id="SSF48403">
    <property type="entry name" value="Ankyrin repeat"/>
    <property type="match status" value="1"/>
</dbReference>
<reference evidence="1" key="1">
    <citation type="journal article" date="2012" name="Science">
        <title>Fermentation, hydrogen, and sulfur metabolism in multiple uncultivated bacterial phyla.</title>
        <authorList>
            <person name="Wrighton K.C."/>
            <person name="Thomas B.C."/>
            <person name="Sharon I."/>
            <person name="Miller C.S."/>
            <person name="Castelle C.J."/>
            <person name="VerBerkmoes N.C."/>
            <person name="Wilkins M.J."/>
            <person name="Hettich R.L."/>
            <person name="Lipton M.S."/>
            <person name="Williams K.H."/>
            <person name="Long P.E."/>
            <person name="Banfield J.F."/>
        </authorList>
    </citation>
    <scope>NUCLEOTIDE SEQUENCE [LARGE SCALE GENOMIC DNA]</scope>
</reference>
<accession>K2GC61</accession>
<dbReference type="PANTHER" id="PTHR24198">
    <property type="entry name" value="ANKYRIN REPEAT AND PROTEIN KINASE DOMAIN-CONTAINING PROTEIN"/>
    <property type="match status" value="1"/>
</dbReference>
<dbReference type="Gene3D" id="1.25.40.20">
    <property type="entry name" value="Ankyrin repeat-containing domain"/>
    <property type="match status" value="1"/>
</dbReference>
<dbReference type="AlphaFoldDB" id="K2GC61"/>